<evidence type="ECO:0000313" key="2">
    <source>
        <dbReference type="EMBL" id="RFU43534.1"/>
    </source>
</evidence>
<organism evidence="2 3">
    <name type="scientific">Actinomadura logoneensis</name>
    <dbReference type="NCBI Taxonomy" id="2293572"/>
    <lineage>
        <taxon>Bacteria</taxon>
        <taxon>Bacillati</taxon>
        <taxon>Actinomycetota</taxon>
        <taxon>Actinomycetes</taxon>
        <taxon>Streptosporangiales</taxon>
        <taxon>Thermomonosporaceae</taxon>
        <taxon>Actinomadura</taxon>
    </lineage>
</organism>
<proteinExistence type="predicted"/>
<feature type="transmembrane region" description="Helical" evidence="1">
    <location>
        <begin position="80"/>
        <end position="95"/>
    </location>
</feature>
<protein>
    <submittedName>
        <fullName evidence="2">Uncharacterized protein</fullName>
    </submittedName>
</protein>
<dbReference type="AlphaFoldDB" id="A0A372JUX0"/>
<keyword evidence="1" id="KW-0812">Transmembrane</keyword>
<feature type="transmembrane region" description="Helical" evidence="1">
    <location>
        <begin position="101"/>
        <end position="118"/>
    </location>
</feature>
<keyword evidence="3" id="KW-1185">Reference proteome</keyword>
<accession>A0A372JUX0</accession>
<keyword evidence="1" id="KW-0472">Membrane</keyword>
<evidence type="ECO:0000256" key="1">
    <source>
        <dbReference type="SAM" id="Phobius"/>
    </source>
</evidence>
<keyword evidence="1" id="KW-1133">Transmembrane helix</keyword>
<evidence type="ECO:0000313" key="3">
    <source>
        <dbReference type="Proteomes" id="UP000261811"/>
    </source>
</evidence>
<comment type="caution">
    <text evidence="2">The sequence shown here is derived from an EMBL/GenBank/DDBJ whole genome shotgun (WGS) entry which is preliminary data.</text>
</comment>
<gene>
    <name evidence="2" type="ORF">DZF91_00615</name>
</gene>
<sequence>MALGGLLFLLLRLLAVAHYNWDVAFALADTVNFDDVIGVVVGTFLGAAGFTAVLLALLLPVAVVHHVRRLRERTWRPHDLVMLAVLVGVFAAALITLRDWVTLLVVLAVSSAFLLAVQRDGRARGWLERASAHLGAMVWLALFALAGLTDTVWVPEERLVLKDGGAVSGYVMDVHSPYTEVLTAHDRRIRIVTSENVVSRAEE</sequence>
<reference evidence="2 3" key="1">
    <citation type="submission" date="2018-08" db="EMBL/GenBank/DDBJ databases">
        <title>Actinomadura jelena sp. nov., a novel Actinomycete isolated from soil in Chad.</title>
        <authorList>
            <person name="Shi L."/>
        </authorList>
    </citation>
    <scope>NUCLEOTIDE SEQUENCE [LARGE SCALE GENOMIC DNA]</scope>
    <source>
        <strain evidence="2 3">NEAU-G17</strain>
    </source>
</reference>
<feature type="transmembrane region" description="Helical" evidence="1">
    <location>
        <begin position="36"/>
        <end position="59"/>
    </location>
</feature>
<dbReference type="Proteomes" id="UP000261811">
    <property type="component" value="Unassembled WGS sequence"/>
</dbReference>
<name>A0A372JUX0_9ACTN</name>
<dbReference type="EMBL" id="QURH01000010">
    <property type="protein sequence ID" value="RFU43534.1"/>
    <property type="molecule type" value="Genomic_DNA"/>
</dbReference>
<feature type="transmembrane region" description="Helical" evidence="1">
    <location>
        <begin position="130"/>
        <end position="149"/>
    </location>
</feature>